<evidence type="ECO:0000256" key="1">
    <source>
        <dbReference type="SAM" id="Phobius"/>
    </source>
</evidence>
<keyword evidence="1" id="KW-1133">Transmembrane helix</keyword>
<sequence>MKKELTKEVVRYSFVLIGVIIFGLVIYPGLYKYEKLDQSFPVKINRITGDAKILTIKGWQDADDYDHALDLFNEYKQQVIDAMEGQSESIRNNVMNSVMNSVWNELQHAKNEMVNSATSETTQPTYADGTSVFYSANNDKSSSKGEAAAIKIGLGDSKDTVKKSLGTPDHITNGGDTWYYGSAIISFNNGVVEGWNDQLGELHLK</sequence>
<dbReference type="EMBL" id="FNDX01000051">
    <property type="protein sequence ID" value="SDK71630.1"/>
    <property type="molecule type" value="Genomic_DNA"/>
</dbReference>
<accession>A0A1G9E6B0</accession>
<keyword evidence="1" id="KW-0812">Transmembrane</keyword>
<keyword evidence="3" id="KW-1185">Reference proteome</keyword>
<protein>
    <submittedName>
        <fullName evidence="2">Uncharacterized protein</fullName>
    </submittedName>
</protein>
<organism evidence="2 3">
    <name type="scientific">Paenibacillus typhae</name>
    <dbReference type="NCBI Taxonomy" id="1174501"/>
    <lineage>
        <taxon>Bacteria</taxon>
        <taxon>Bacillati</taxon>
        <taxon>Bacillota</taxon>
        <taxon>Bacilli</taxon>
        <taxon>Bacillales</taxon>
        <taxon>Paenibacillaceae</taxon>
        <taxon>Paenibacillus</taxon>
    </lineage>
</organism>
<feature type="transmembrane region" description="Helical" evidence="1">
    <location>
        <begin position="12"/>
        <end position="31"/>
    </location>
</feature>
<gene>
    <name evidence="2" type="ORF">SAMN05216192_15132</name>
</gene>
<name>A0A1G9E6B0_9BACL</name>
<dbReference type="OrthoDB" id="2624361at2"/>
<evidence type="ECO:0000313" key="3">
    <source>
        <dbReference type="Proteomes" id="UP000199050"/>
    </source>
</evidence>
<dbReference type="Proteomes" id="UP000199050">
    <property type="component" value="Unassembled WGS sequence"/>
</dbReference>
<keyword evidence="1" id="KW-0472">Membrane</keyword>
<dbReference type="RefSeq" id="WP_090719147.1">
    <property type="nucleotide sequence ID" value="NZ_FNDX01000051.1"/>
</dbReference>
<reference evidence="3" key="1">
    <citation type="submission" date="2016-10" db="EMBL/GenBank/DDBJ databases">
        <authorList>
            <person name="Varghese N."/>
            <person name="Submissions S."/>
        </authorList>
    </citation>
    <scope>NUCLEOTIDE SEQUENCE [LARGE SCALE GENOMIC DNA]</scope>
    <source>
        <strain evidence="3">CGMCC 1.11012</strain>
    </source>
</reference>
<dbReference type="AlphaFoldDB" id="A0A1G9E6B0"/>
<proteinExistence type="predicted"/>
<evidence type="ECO:0000313" key="2">
    <source>
        <dbReference type="EMBL" id="SDK71630.1"/>
    </source>
</evidence>